<reference evidence="2 3" key="1">
    <citation type="submission" date="2014-04" db="EMBL/GenBank/DDBJ databases">
        <title>Evolutionary Origins and Diversification of the Mycorrhizal Mutualists.</title>
        <authorList>
            <consortium name="DOE Joint Genome Institute"/>
            <consortium name="Mycorrhizal Genomics Consortium"/>
            <person name="Kohler A."/>
            <person name="Kuo A."/>
            <person name="Nagy L.G."/>
            <person name="Floudas D."/>
            <person name="Copeland A."/>
            <person name="Barry K.W."/>
            <person name="Cichocki N."/>
            <person name="Veneault-Fourrey C."/>
            <person name="LaButti K."/>
            <person name="Lindquist E.A."/>
            <person name="Lipzen A."/>
            <person name="Lundell T."/>
            <person name="Morin E."/>
            <person name="Murat C."/>
            <person name="Riley R."/>
            <person name="Ohm R."/>
            <person name="Sun H."/>
            <person name="Tunlid A."/>
            <person name="Henrissat B."/>
            <person name="Grigoriev I.V."/>
            <person name="Hibbett D.S."/>
            <person name="Martin F."/>
        </authorList>
    </citation>
    <scope>NUCLEOTIDE SEQUENCE [LARGE SCALE GENOMIC DNA]</scope>
    <source>
        <strain evidence="2 3">Koide BX008</strain>
    </source>
</reference>
<name>A0A0C2XBS6_AMAMK</name>
<accession>A0A0C2XBS6</accession>
<evidence type="ECO:0000256" key="1">
    <source>
        <dbReference type="SAM" id="MobiDB-lite"/>
    </source>
</evidence>
<sequence length="169" mass="18839">MLALLKPWRALQDLIGSAPTWSSALEDFLKLPTNLFARRFTENAQFYYECKDSSTRAVDKSRAEEEKNGYSGEESARESEDEEDMDDLQTGDRDVAAFSESDLETCLIAQANSKENRHSLQAVKIAIEAGMFEQEGATWSSMSGETKLLPAAKMFLQSQIAVFPNKPGL</sequence>
<feature type="compositionally biased region" description="Basic and acidic residues" evidence="1">
    <location>
        <begin position="57"/>
        <end position="78"/>
    </location>
</feature>
<proteinExistence type="predicted"/>
<organism evidence="2 3">
    <name type="scientific">Amanita muscaria (strain Koide BX008)</name>
    <dbReference type="NCBI Taxonomy" id="946122"/>
    <lineage>
        <taxon>Eukaryota</taxon>
        <taxon>Fungi</taxon>
        <taxon>Dikarya</taxon>
        <taxon>Basidiomycota</taxon>
        <taxon>Agaricomycotina</taxon>
        <taxon>Agaricomycetes</taxon>
        <taxon>Agaricomycetidae</taxon>
        <taxon>Agaricales</taxon>
        <taxon>Pluteineae</taxon>
        <taxon>Amanitaceae</taxon>
        <taxon>Amanita</taxon>
    </lineage>
</organism>
<protein>
    <submittedName>
        <fullName evidence="2">Uncharacterized protein</fullName>
    </submittedName>
</protein>
<evidence type="ECO:0000313" key="3">
    <source>
        <dbReference type="Proteomes" id="UP000054549"/>
    </source>
</evidence>
<dbReference type="OrthoDB" id="3050185at2759"/>
<feature type="region of interest" description="Disordered" evidence="1">
    <location>
        <begin position="57"/>
        <end position="91"/>
    </location>
</feature>
<keyword evidence="3" id="KW-1185">Reference proteome</keyword>
<dbReference type="Proteomes" id="UP000054549">
    <property type="component" value="Unassembled WGS sequence"/>
</dbReference>
<feature type="compositionally biased region" description="Acidic residues" evidence="1">
    <location>
        <begin position="79"/>
        <end position="89"/>
    </location>
</feature>
<evidence type="ECO:0000313" key="2">
    <source>
        <dbReference type="EMBL" id="KIL66816.1"/>
    </source>
</evidence>
<dbReference type="InParanoid" id="A0A0C2XBS6"/>
<dbReference type="AlphaFoldDB" id="A0A0C2XBS6"/>
<gene>
    <name evidence="2" type="ORF">M378DRAFT_160319</name>
</gene>
<dbReference type="HOGENOM" id="CLU_1578100_0_0_1"/>
<dbReference type="EMBL" id="KN818234">
    <property type="protein sequence ID" value="KIL66816.1"/>
    <property type="molecule type" value="Genomic_DNA"/>
</dbReference>